<evidence type="ECO:0000313" key="2">
    <source>
        <dbReference type="Proteomes" id="UP001141933"/>
    </source>
</evidence>
<dbReference type="RefSeq" id="WP_269876720.1">
    <property type="nucleotide sequence ID" value="NZ_JAPZVM010000002.1"/>
</dbReference>
<dbReference type="SUPFAM" id="SSF51182">
    <property type="entry name" value="RmlC-like cupins"/>
    <property type="match status" value="1"/>
</dbReference>
<dbReference type="Gene3D" id="2.60.120.10">
    <property type="entry name" value="Jelly Rolls"/>
    <property type="match status" value="1"/>
</dbReference>
<reference evidence="1" key="1">
    <citation type="submission" date="2022-12" db="EMBL/GenBank/DDBJ databases">
        <title>Phocaeicola acetigenes sp. nov., isolated feces from a healthy human.</title>
        <authorList>
            <person name="Do H."/>
            <person name="Ha Y.B."/>
            <person name="Kim J.-S."/>
            <person name="Suh M.K."/>
            <person name="Kim H.S."/>
            <person name="Lee J.-S."/>
        </authorList>
    </citation>
    <scope>NUCLEOTIDE SEQUENCE</scope>
    <source>
        <strain evidence="1">KGMB11183</strain>
    </source>
</reference>
<name>A0ABT4PF40_9BACT</name>
<gene>
    <name evidence="1" type="ORF">O6P32_02975</name>
</gene>
<dbReference type="InterPro" id="IPR011051">
    <property type="entry name" value="RmlC_Cupin_sf"/>
</dbReference>
<accession>A0ABT4PF40</accession>
<organism evidence="1 2">
    <name type="scientific">Phocaeicola acetigenes</name>
    <dbReference type="NCBI Taxonomy" id="3016083"/>
    <lineage>
        <taxon>Bacteria</taxon>
        <taxon>Pseudomonadati</taxon>
        <taxon>Bacteroidota</taxon>
        <taxon>Bacteroidia</taxon>
        <taxon>Bacteroidales</taxon>
        <taxon>Bacteroidaceae</taxon>
        <taxon>Phocaeicola</taxon>
    </lineage>
</organism>
<proteinExistence type="predicted"/>
<comment type="caution">
    <text evidence="1">The sequence shown here is derived from an EMBL/GenBank/DDBJ whole genome shotgun (WGS) entry which is preliminary data.</text>
</comment>
<dbReference type="InterPro" id="IPR014710">
    <property type="entry name" value="RmlC-like_jellyroll"/>
</dbReference>
<dbReference type="EMBL" id="JAPZVM010000002">
    <property type="protein sequence ID" value="MCZ8371667.1"/>
    <property type="molecule type" value="Genomic_DNA"/>
</dbReference>
<sequence>MGMILTYVHEGKGYNPYLIDKNWQVAQLNFEDGQGFHDLKKIDKHLKTDEAFILKKGIAVLIAAEVATDKIKFEVVRMQEGLLYNIPKGMWHNIALAPDTEVFIIENSNTHLSDFEYHYLTEIQCQKLIEEIEKVLSGVVREEK</sequence>
<dbReference type="Proteomes" id="UP001141933">
    <property type="component" value="Unassembled WGS sequence"/>
</dbReference>
<protein>
    <submittedName>
        <fullName evidence="1">Uncharacterized protein</fullName>
    </submittedName>
</protein>
<evidence type="ECO:0000313" key="1">
    <source>
        <dbReference type="EMBL" id="MCZ8371667.1"/>
    </source>
</evidence>
<keyword evidence="2" id="KW-1185">Reference proteome</keyword>